<comment type="caution">
    <text evidence="2">The sequence shown here is derived from an EMBL/GenBank/DDBJ whole genome shotgun (WGS) entry which is preliminary data.</text>
</comment>
<feature type="region of interest" description="Disordered" evidence="1">
    <location>
        <begin position="128"/>
        <end position="151"/>
    </location>
</feature>
<dbReference type="EMBL" id="JAWWNJ010000111">
    <property type="protein sequence ID" value="KAK6992402.1"/>
    <property type="molecule type" value="Genomic_DNA"/>
</dbReference>
<sequence>MRLYYKIPQQLEALHKKLILWSSEKSTLAAGANFTARQAFVDVLNAEDNLTDVLPAIQFEPQPDGELDLSVTPHYEPATFNLMAARPGANQRQDNRFIQDDDSLEVVDLPIKPVDTTVPPDTIIPRPQQAQRQTLLPGASTPAPTKTRSPKRCAVGGKNLCTCTGHPLLMSKGERARYTDEELEKWWAEEDALNMV</sequence>
<accession>A0AAV9ZV84</accession>
<evidence type="ECO:0000256" key="1">
    <source>
        <dbReference type="SAM" id="MobiDB-lite"/>
    </source>
</evidence>
<dbReference type="AlphaFoldDB" id="A0AAV9ZV84"/>
<keyword evidence="3" id="KW-1185">Reference proteome</keyword>
<name>A0AAV9ZV84_9AGAR</name>
<organism evidence="2 3">
    <name type="scientific">Favolaschia claudopus</name>
    <dbReference type="NCBI Taxonomy" id="2862362"/>
    <lineage>
        <taxon>Eukaryota</taxon>
        <taxon>Fungi</taxon>
        <taxon>Dikarya</taxon>
        <taxon>Basidiomycota</taxon>
        <taxon>Agaricomycotina</taxon>
        <taxon>Agaricomycetes</taxon>
        <taxon>Agaricomycetidae</taxon>
        <taxon>Agaricales</taxon>
        <taxon>Marasmiineae</taxon>
        <taxon>Mycenaceae</taxon>
        <taxon>Favolaschia</taxon>
    </lineage>
</organism>
<evidence type="ECO:0000313" key="2">
    <source>
        <dbReference type="EMBL" id="KAK6992402.1"/>
    </source>
</evidence>
<evidence type="ECO:0000313" key="3">
    <source>
        <dbReference type="Proteomes" id="UP001362999"/>
    </source>
</evidence>
<dbReference type="Proteomes" id="UP001362999">
    <property type="component" value="Unassembled WGS sequence"/>
</dbReference>
<reference evidence="2 3" key="1">
    <citation type="journal article" date="2024" name="J Genomics">
        <title>Draft genome sequencing and assembly of Favolaschia claudopus CIRM-BRFM 2984 isolated from oak limbs.</title>
        <authorList>
            <person name="Navarro D."/>
            <person name="Drula E."/>
            <person name="Chaduli D."/>
            <person name="Cazenave R."/>
            <person name="Ahrendt S."/>
            <person name="Wang J."/>
            <person name="Lipzen A."/>
            <person name="Daum C."/>
            <person name="Barry K."/>
            <person name="Grigoriev I.V."/>
            <person name="Favel A."/>
            <person name="Rosso M.N."/>
            <person name="Martin F."/>
        </authorList>
    </citation>
    <scope>NUCLEOTIDE SEQUENCE [LARGE SCALE GENOMIC DNA]</scope>
    <source>
        <strain evidence="2 3">CIRM-BRFM 2984</strain>
    </source>
</reference>
<gene>
    <name evidence="2" type="ORF">R3P38DRAFT_3289935</name>
</gene>
<proteinExistence type="predicted"/>
<protein>
    <submittedName>
        <fullName evidence="2">Uncharacterized protein</fullName>
    </submittedName>
</protein>